<dbReference type="EMBL" id="KZ819702">
    <property type="protein sequence ID" value="PWN53963.1"/>
    <property type="molecule type" value="Genomic_DNA"/>
</dbReference>
<reference evidence="1 2" key="1">
    <citation type="journal article" date="2018" name="Mol. Biol. Evol.">
        <title>Broad Genomic Sampling Reveals a Smut Pathogenic Ancestry of the Fungal Clade Ustilaginomycotina.</title>
        <authorList>
            <person name="Kijpornyongpan T."/>
            <person name="Mondo S.J."/>
            <person name="Barry K."/>
            <person name="Sandor L."/>
            <person name="Lee J."/>
            <person name="Lipzen A."/>
            <person name="Pangilinan J."/>
            <person name="LaButti K."/>
            <person name="Hainaut M."/>
            <person name="Henrissat B."/>
            <person name="Grigoriev I.V."/>
            <person name="Spatafora J.W."/>
            <person name="Aime M.C."/>
        </authorList>
    </citation>
    <scope>NUCLEOTIDE SEQUENCE [LARGE SCALE GENOMIC DNA]</scope>
    <source>
        <strain evidence="1 2">SA 807</strain>
    </source>
</reference>
<keyword evidence="2" id="KW-1185">Reference proteome</keyword>
<dbReference type="Proteomes" id="UP000245626">
    <property type="component" value="Unassembled WGS sequence"/>
</dbReference>
<name>A0ACD0P725_9BASI</name>
<evidence type="ECO:0000313" key="1">
    <source>
        <dbReference type="EMBL" id="PWN53963.1"/>
    </source>
</evidence>
<accession>A0ACD0P725</accession>
<gene>
    <name evidence="1" type="ORF">IE53DRAFT_71335</name>
</gene>
<organism evidence="1 2">
    <name type="scientific">Violaceomyces palustris</name>
    <dbReference type="NCBI Taxonomy" id="1673888"/>
    <lineage>
        <taxon>Eukaryota</taxon>
        <taxon>Fungi</taxon>
        <taxon>Dikarya</taxon>
        <taxon>Basidiomycota</taxon>
        <taxon>Ustilaginomycotina</taxon>
        <taxon>Ustilaginomycetes</taxon>
        <taxon>Violaceomycetales</taxon>
        <taxon>Violaceomycetaceae</taxon>
        <taxon>Violaceomyces</taxon>
    </lineage>
</organism>
<proteinExistence type="predicted"/>
<protein>
    <submittedName>
        <fullName evidence="1">Uncharacterized protein</fullName>
    </submittedName>
</protein>
<evidence type="ECO:0000313" key="2">
    <source>
        <dbReference type="Proteomes" id="UP000245626"/>
    </source>
</evidence>
<sequence length="125" mass="13813">MPPGGRMPNTTNTHFVTLALLPPSLFHSNALSEKKGSSLRIVAKKYKKGIAKVMSREGNGVTRPGKSKVFGQCPPPPPKILVFVRKKGKQQEKIRGTKKKQSERKEDEGSGKCMENCDHDEEPTN</sequence>